<evidence type="ECO:0000313" key="3">
    <source>
        <dbReference type="Proteomes" id="UP000567179"/>
    </source>
</evidence>
<dbReference type="EMBL" id="JAACJJ010000057">
    <property type="protein sequence ID" value="KAF5310532.1"/>
    <property type="molecule type" value="Genomic_DNA"/>
</dbReference>
<sequence>MPLFGHKNKNHTDTTTTTGHHTGGLGTTGGGRHDQMNSAGMGTTGMGTTTTGMSTYPRDETVGSRYPQTGSGGGALANDPTYGGATGTHNTMPGQHFASQADPMTTTTNDPYVANNDHFGAQGLGGGGGRHNNTAGVPPTGFVNHDANGNHGTGGSGAGTRMTGKVESAIGTMIGSSALKAKGLQKEQEANAVKMQSRELQEAERLEHEALLRRERAVGHGAHPANGQLGGGGIN</sequence>
<protein>
    <submittedName>
        <fullName evidence="2">Uncharacterized protein</fullName>
    </submittedName>
</protein>
<reference evidence="2 3" key="1">
    <citation type="journal article" date="2020" name="ISME J.">
        <title>Uncovering the hidden diversity of litter-decomposition mechanisms in mushroom-forming fungi.</title>
        <authorList>
            <person name="Floudas D."/>
            <person name="Bentzer J."/>
            <person name="Ahren D."/>
            <person name="Johansson T."/>
            <person name="Persson P."/>
            <person name="Tunlid A."/>
        </authorList>
    </citation>
    <scope>NUCLEOTIDE SEQUENCE [LARGE SCALE GENOMIC DNA]</scope>
    <source>
        <strain evidence="2 3">CBS 101986</strain>
    </source>
</reference>
<name>A0A8H5AT62_9AGAR</name>
<accession>A0A8H5AT62</accession>
<evidence type="ECO:0000313" key="2">
    <source>
        <dbReference type="EMBL" id="KAF5310532.1"/>
    </source>
</evidence>
<evidence type="ECO:0000256" key="1">
    <source>
        <dbReference type="SAM" id="MobiDB-lite"/>
    </source>
</evidence>
<organism evidence="2 3">
    <name type="scientific">Psilocybe cf. subviscida</name>
    <dbReference type="NCBI Taxonomy" id="2480587"/>
    <lineage>
        <taxon>Eukaryota</taxon>
        <taxon>Fungi</taxon>
        <taxon>Dikarya</taxon>
        <taxon>Basidiomycota</taxon>
        <taxon>Agaricomycotina</taxon>
        <taxon>Agaricomycetes</taxon>
        <taxon>Agaricomycetidae</taxon>
        <taxon>Agaricales</taxon>
        <taxon>Agaricineae</taxon>
        <taxon>Strophariaceae</taxon>
        <taxon>Psilocybe</taxon>
    </lineage>
</organism>
<dbReference type="Proteomes" id="UP000567179">
    <property type="component" value="Unassembled WGS sequence"/>
</dbReference>
<gene>
    <name evidence="2" type="ORF">D9619_007849</name>
</gene>
<dbReference type="OrthoDB" id="2590620at2759"/>
<dbReference type="AlphaFoldDB" id="A0A8H5AT62"/>
<proteinExistence type="predicted"/>
<feature type="compositionally biased region" description="Gly residues" evidence="1">
    <location>
        <begin position="21"/>
        <end position="30"/>
    </location>
</feature>
<keyword evidence="3" id="KW-1185">Reference proteome</keyword>
<feature type="region of interest" description="Disordered" evidence="1">
    <location>
        <begin position="1"/>
        <end position="49"/>
    </location>
</feature>
<comment type="caution">
    <text evidence="2">The sequence shown here is derived from an EMBL/GenBank/DDBJ whole genome shotgun (WGS) entry which is preliminary data.</text>
</comment>